<feature type="domain" description="GST C-terminal" evidence="3">
    <location>
        <begin position="84"/>
        <end position="211"/>
    </location>
</feature>
<dbReference type="InterPro" id="IPR036282">
    <property type="entry name" value="Glutathione-S-Trfase_C_sf"/>
</dbReference>
<dbReference type="PROSITE" id="PS50404">
    <property type="entry name" value="GST_NTER"/>
    <property type="match status" value="1"/>
</dbReference>
<evidence type="ECO:0000313" key="5">
    <source>
        <dbReference type="Proteomes" id="UP000249590"/>
    </source>
</evidence>
<dbReference type="InterPro" id="IPR036249">
    <property type="entry name" value="Thioredoxin-like_sf"/>
</dbReference>
<evidence type="ECO:0000313" key="4">
    <source>
        <dbReference type="EMBL" id="RAI04246.1"/>
    </source>
</evidence>
<dbReference type="AlphaFoldDB" id="A0A8B2P283"/>
<dbReference type="GO" id="GO:0016740">
    <property type="term" value="F:transferase activity"/>
    <property type="evidence" value="ECO:0007669"/>
    <property type="project" value="UniProtKB-KW"/>
</dbReference>
<reference evidence="4 5" key="1">
    <citation type="submission" date="2018-05" db="EMBL/GenBank/DDBJ databases">
        <title>Acuticoccus sediminis sp. nov., isolated from deep-sea sediment of Indian Ocean.</title>
        <authorList>
            <person name="Liu X."/>
            <person name="Lai Q."/>
            <person name="Du Y."/>
            <person name="Sun F."/>
            <person name="Zhang X."/>
            <person name="Wang S."/>
            <person name="Shao Z."/>
        </authorList>
    </citation>
    <scope>NUCLEOTIDE SEQUENCE [LARGE SCALE GENOMIC DNA]</scope>
    <source>
        <strain evidence="4 5">PTG4-2</strain>
    </source>
</reference>
<gene>
    <name evidence="4" type="ORF">DLJ53_07330</name>
</gene>
<evidence type="ECO:0000259" key="3">
    <source>
        <dbReference type="PROSITE" id="PS50405"/>
    </source>
</evidence>
<comment type="caution">
    <text evidence="4">The sequence shown here is derived from an EMBL/GenBank/DDBJ whole genome shotgun (WGS) entry which is preliminary data.</text>
</comment>
<dbReference type="PROSITE" id="PS50405">
    <property type="entry name" value="GST_CTER"/>
    <property type="match status" value="1"/>
</dbReference>
<feature type="domain" description="GST N-terminal" evidence="2">
    <location>
        <begin position="1"/>
        <end position="82"/>
    </location>
</feature>
<dbReference type="InterPro" id="IPR004046">
    <property type="entry name" value="GST_C"/>
</dbReference>
<dbReference type="CDD" id="cd03056">
    <property type="entry name" value="GST_N_4"/>
    <property type="match status" value="1"/>
</dbReference>
<dbReference type="Gene3D" id="1.20.1050.10">
    <property type="match status" value="1"/>
</dbReference>
<dbReference type="SUPFAM" id="SSF47616">
    <property type="entry name" value="GST C-terminal domain-like"/>
    <property type="match status" value="1"/>
</dbReference>
<dbReference type="Gene3D" id="3.40.30.10">
    <property type="entry name" value="Glutaredoxin"/>
    <property type="match status" value="1"/>
</dbReference>
<evidence type="ECO:0000259" key="2">
    <source>
        <dbReference type="PROSITE" id="PS50404"/>
    </source>
</evidence>
<sequence>MITIYGNWDSGNCYKPRLLAAFLGIPFRHVDVETLAGETQTTEFLAKSPIGKVPLMELEDGRYLPESNAMLCYLGAGTRFVPSDPYENARMLSWMFFEQYSHEPNIAVRRSLLVYPQLAARATPERLAATLEGGIKALDVMEGRLAGADWLVGDAPTLADVALFAYTHRADEAGFDLSRTPGIVRWIDRVAALPGYRAVTWLPEAEPAGVS</sequence>
<accession>A0A8B2P283</accession>
<dbReference type="InterPro" id="IPR004045">
    <property type="entry name" value="Glutathione_S-Trfase_N"/>
</dbReference>
<keyword evidence="5" id="KW-1185">Reference proteome</keyword>
<dbReference type="InterPro" id="IPR010987">
    <property type="entry name" value="Glutathione-S-Trfase_C-like"/>
</dbReference>
<name>A0A8B2P283_9HYPH</name>
<dbReference type="PANTHER" id="PTHR44051:SF2">
    <property type="entry name" value="HYPOTHETICAL GLUTATHIONE S-TRANSFERASE LIKE PROTEIN"/>
    <property type="match status" value="1"/>
</dbReference>
<dbReference type="PANTHER" id="PTHR44051">
    <property type="entry name" value="GLUTATHIONE S-TRANSFERASE-RELATED"/>
    <property type="match status" value="1"/>
</dbReference>
<dbReference type="SFLD" id="SFLDS00019">
    <property type="entry name" value="Glutathione_Transferase_(cytos"/>
    <property type="match status" value="1"/>
</dbReference>
<dbReference type="SUPFAM" id="SSF52833">
    <property type="entry name" value="Thioredoxin-like"/>
    <property type="match status" value="1"/>
</dbReference>
<proteinExistence type="inferred from homology"/>
<dbReference type="Pfam" id="PF02798">
    <property type="entry name" value="GST_N"/>
    <property type="match status" value="1"/>
</dbReference>
<protein>
    <submittedName>
        <fullName evidence="4">Glutathione S-transferase</fullName>
    </submittedName>
</protein>
<dbReference type="EMBL" id="QHHQ01000001">
    <property type="protein sequence ID" value="RAI04246.1"/>
    <property type="molecule type" value="Genomic_DNA"/>
</dbReference>
<dbReference type="InterPro" id="IPR040079">
    <property type="entry name" value="Glutathione_S-Trfase"/>
</dbReference>
<dbReference type="SFLD" id="SFLDG00358">
    <property type="entry name" value="Main_(cytGST)"/>
    <property type="match status" value="1"/>
</dbReference>
<evidence type="ECO:0000256" key="1">
    <source>
        <dbReference type="RuleBase" id="RU003494"/>
    </source>
</evidence>
<organism evidence="4 5">
    <name type="scientific">Acuticoccus sediminis</name>
    <dbReference type="NCBI Taxonomy" id="2184697"/>
    <lineage>
        <taxon>Bacteria</taxon>
        <taxon>Pseudomonadati</taxon>
        <taxon>Pseudomonadota</taxon>
        <taxon>Alphaproteobacteria</taxon>
        <taxon>Hyphomicrobiales</taxon>
        <taxon>Amorphaceae</taxon>
        <taxon>Acuticoccus</taxon>
    </lineage>
</organism>
<comment type="similarity">
    <text evidence="1">Belongs to the GST superfamily.</text>
</comment>
<dbReference type="OrthoDB" id="9810080at2"/>
<dbReference type="Proteomes" id="UP000249590">
    <property type="component" value="Unassembled WGS sequence"/>
</dbReference>
<keyword evidence="4" id="KW-0808">Transferase</keyword>
<dbReference type="Pfam" id="PF00043">
    <property type="entry name" value="GST_C"/>
    <property type="match status" value="1"/>
</dbReference>
<dbReference type="RefSeq" id="WP_111343569.1">
    <property type="nucleotide sequence ID" value="NZ_QHHQ01000001.1"/>
</dbReference>